<dbReference type="PROSITE" id="PS51502">
    <property type="entry name" value="S_R_A_B_BARREL"/>
    <property type="match status" value="1"/>
</dbReference>
<dbReference type="InterPro" id="IPR013097">
    <property type="entry name" value="Dabb"/>
</dbReference>
<organism evidence="2 3">
    <name type="scientific">Scrofimicrobium canadense</name>
    <dbReference type="NCBI Taxonomy" id="2652290"/>
    <lineage>
        <taxon>Bacteria</taxon>
        <taxon>Bacillati</taxon>
        <taxon>Actinomycetota</taxon>
        <taxon>Actinomycetes</taxon>
        <taxon>Actinomycetales</taxon>
        <taxon>Actinomycetaceae</taxon>
        <taxon>Scrofimicrobium</taxon>
    </lineage>
</organism>
<dbReference type="Proteomes" id="UP000470875">
    <property type="component" value="Unassembled WGS sequence"/>
</dbReference>
<dbReference type="PANTHER" id="PTHR37832">
    <property type="entry name" value="BLL2683 PROTEIN"/>
    <property type="match status" value="1"/>
</dbReference>
<feature type="domain" description="Stress-response A/B barrel" evidence="1">
    <location>
        <begin position="2"/>
        <end position="96"/>
    </location>
</feature>
<name>A0A6N7VT24_9ACTO</name>
<evidence type="ECO:0000313" key="3">
    <source>
        <dbReference type="Proteomes" id="UP000470875"/>
    </source>
</evidence>
<comment type="caution">
    <text evidence="2">The sequence shown here is derived from an EMBL/GenBank/DDBJ whole genome shotgun (WGS) entry which is preliminary data.</text>
</comment>
<dbReference type="PANTHER" id="PTHR37832:SF1">
    <property type="entry name" value="STRESS-RESPONSE A_B BARREL DOMAIN-CONTAINING PROTEIN"/>
    <property type="match status" value="1"/>
</dbReference>
<protein>
    <submittedName>
        <fullName evidence="2">Dabb family protein</fullName>
    </submittedName>
</protein>
<dbReference type="InterPro" id="IPR011008">
    <property type="entry name" value="Dimeric_a/b-barrel"/>
</dbReference>
<dbReference type="SUPFAM" id="SSF54909">
    <property type="entry name" value="Dimeric alpha+beta barrel"/>
    <property type="match status" value="1"/>
</dbReference>
<dbReference type="AlphaFoldDB" id="A0A6N7VT24"/>
<dbReference type="EMBL" id="VULO01000011">
    <property type="protein sequence ID" value="MSS84934.1"/>
    <property type="molecule type" value="Genomic_DNA"/>
</dbReference>
<evidence type="ECO:0000259" key="1">
    <source>
        <dbReference type="PROSITE" id="PS51502"/>
    </source>
</evidence>
<dbReference type="Gene3D" id="3.30.70.100">
    <property type="match status" value="1"/>
</dbReference>
<dbReference type="SMART" id="SM00886">
    <property type="entry name" value="Dabb"/>
    <property type="match status" value="1"/>
</dbReference>
<accession>A0A6N7VT24</accession>
<keyword evidence="3" id="KW-1185">Reference proteome</keyword>
<dbReference type="Pfam" id="PF07876">
    <property type="entry name" value="Dabb"/>
    <property type="match status" value="1"/>
</dbReference>
<proteinExistence type="predicted"/>
<sequence>MLKHIVMWKLEGSEEERAARTQALGEALENLVGNIPSLLGAIARSAVPELENDYDLVLIADFADVDGLNAYQKHPDHVEVAKRIKELSVERAAIDFMI</sequence>
<dbReference type="RefSeq" id="WP_154545743.1">
    <property type="nucleotide sequence ID" value="NZ_VULO01000011.1"/>
</dbReference>
<reference evidence="2 3" key="1">
    <citation type="submission" date="2019-08" db="EMBL/GenBank/DDBJ databases">
        <title>In-depth cultivation of the pig gut microbiome towards novel bacterial diversity and tailored functional studies.</title>
        <authorList>
            <person name="Wylensek D."/>
            <person name="Hitch T.C.A."/>
            <person name="Clavel T."/>
        </authorList>
    </citation>
    <scope>NUCLEOTIDE SEQUENCE [LARGE SCALE GENOMIC DNA]</scope>
    <source>
        <strain evidence="2 3">WB03_NA08</strain>
    </source>
</reference>
<gene>
    <name evidence="2" type="ORF">FYJ24_09195</name>
</gene>
<evidence type="ECO:0000313" key="2">
    <source>
        <dbReference type="EMBL" id="MSS84934.1"/>
    </source>
</evidence>